<keyword evidence="8" id="KW-1185">Reference proteome</keyword>
<name>A0ABT6FRA3_9FLAO</name>
<dbReference type="InterPro" id="IPR014718">
    <property type="entry name" value="GH-type_carb-bd"/>
</dbReference>
<dbReference type="InterPro" id="IPR029483">
    <property type="entry name" value="GH97_C"/>
</dbReference>
<feature type="domain" description="Glycosyl-hydrolase 97 catalytic" evidence="4">
    <location>
        <begin position="295"/>
        <end position="473"/>
    </location>
</feature>
<evidence type="ECO:0000256" key="1">
    <source>
        <dbReference type="ARBA" id="ARBA00001913"/>
    </source>
</evidence>
<gene>
    <name evidence="7" type="ORF">OSR52_07940</name>
</gene>
<proteinExistence type="predicted"/>
<dbReference type="PANTHER" id="PTHR35803:SF1">
    <property type="entry name" value="GLUCAN 1,4-ALPHA-GLUCOSIDASE SUSB"/>
    <property type="match status" value="1"/>
</dbReference>
<evidence type="ECO:0000313" key="8">
    <source>
        <dbReference type="Proteomes" id="UP001153642"/>
    </source>
</evidence>
<evidence type="ECO:0000259" key="4">
    <source>
        <dbReference type="Pfam" id="PF10566"/>
    </source>
</evidence>
<feature type="domain" description="Glycosyl-hydrolase 97 N-terminal" evidence="5">
    <location>
        <begin position="29"/>
        <end position="277"/>
    </location>
</feature>
<evidence type="ECO:0000256" key="3">
    <source>
        <dbReference type="ARBA" id="ARBA00022837"/>
    </source>
</evidence>
<protein>
    <submittedName>
        <fullName evidence="7">Glycoside hydrolase family 97 protein</fullName>
    </submittedName>
</protein>
<organism evidence="7 8">
    <name type="scientific">Galbibacter pacificus</name>
    <dbReference type="NCBI Taxonomy" id="2996052"/>
    <lineage>
        <taxon>Bacteria</taxon>
        <taxon>Pseudomonadati</taxon>
        <taxon>Bacteroidota</taxon>
        <taxon>Flavobacteriia</taxon>
        <taxon>Flavobacteriales</taxon>
        <taxon>Flavobacteriaceae</taxon>
        <taxon>Galbibacter</taxon>
    </lineage>
</organism>
<comment type="cofactor">
    <cofactor evidence="1">
        <name>Ca(2+)</name>
        <dbReference type="ChEBI" id="CHEBI:29108"/>
    </cofactor>
</comment>
<dbReference type="InterPro" id="IPR029486">
    <property type="entry name" value="GH97_N"/>
</dbReference>
<dbReference type="EMBL" id="JAPMUA010000002">
    <property type="protein sequence ID" value="MDG3585798.1"/>
    <property type="molecule type" value="Genomic_DNA"/>
</dbReference>
<evidence type="ECO:0000259" key="5">
    <source>
        <dbReference type="Pfam" id="PF14508"/>
    </source>
</evidence>
<feature type="domain" description="Glycosyl-hydrolase 97 C-terminal oligomerisation" evidence="6">
    <location>
        <begin position="566"/>
        <end position="667"/>
    </location>
</feature>
<dbReference type="InterPro" id="IPR052720">
    <property type="entry name" value="Glycosyl_hydrolase_97"/>
</dbReference>
<reference evidence="7" key="1">
    <citation type="submission" date="2022-11" db="EMBL/GenBank/DDBJ databases">
        <title>High-quality draft genome sequence of Galbibacter sp. strain CMA-7.</title>
        <authorList>
            <person name="Wei L."/>
            <person name="Dong C."/>
            <person name="Shao Z."/>
        </authorList>
    </citation>
    <scope>NUCLEOTIDE SEQUENCE</scope>
    <source>
        <strain evidence="7">CMA-7</strain>
    </source>
</reference>
<dbReference type="Proteomes" id="UP001153642">
    <property type="component" value="Unassembled WGS sequence"/>
</dbReference>
<evidence type="ECO:0000313" key="7">
    <source>
        <dbReference type="EMBL" id="MDG3585798.1"/>
    </source>
</evidence>
<dbReference type="Pfam" id="PF10566">
    <property type="entry name" value="Glyco_hydro_97"/>
    <property type="match status" value="1"/>
</dbReference>
<evidence type="ECO:0000259" key="6">
    <source>
        <dbReference type="Pfam" id="PF14509"/>
    </source>
</evidence>
<dbReference type="Gene3D" id="3.20.20.70">
    <property type="entry name" value="Aldolase class I"/>
    <property type="match status" value="1"/>
</dbReference>
<dbReference type="Pfam" id="PF14508">
    <property type="entry name" value="GH97_N"/>
    <property type="match status" value="1"/>
</dbReference>
<dbReference type="InterPro" id="IPR013785">
    <property type="entry name" value="Aldolase_TIM"/>
</dbReference>
<dbReference type="RefSeq" id="WP_277898946.1">
    <property type="nucleotide sequence ID" value="NZ_JAPMUA010000002.1"/>
</dbReference>
<dbReference type="PROSITE" id="PS51257">
    <property type="entry name" value="PROKAR_LIPOPROTEIN"/>
    <property type="match status" value="1"/>
</dbReference>
<dbReference type="InterPro" id="IPR019563">
    <property type="entry name" value="GH97_catalytic"/>
</dbReference>
<dbReference type="PANTHER" id="PTHR35803">
    <property type="entry name" value="GLUCAN 1,4-ALPHA-GLUCOSIDASE SUSB-RELATED"/>
    <property type="match status" value="1"/>
</dbReference>
<evidence type="ECO:0000256" key="2">
    <source>
        <dbReference type="ARBA" id="ARBA00011245"/>
    </source>
</evidence>
<dbReference type="Pfam" id="PF14509">
    <property type="entry name" value="GH97_C"/>
    <property type="match status" value="1"/>
</dbReference>
<accession>A0ABT6FRA3</accession>
<comment type="subunit">
    <text evidence="2">Monomer.</text>
</comment>
<dbReference type="Gene3D" id="2.70.98.10">
    <property type="match status" value="1"/>
</dbReference>
<keyword evidence="7" id="KW-0378">Hydrolase</keyword>
<dbReference type="GO" id="GO:0016787">
    <property type="term" value="F:hydrolase activity"/>
    <property type="evidence" value="ECO:0007669"/>
    <property type="project" value="UniProtKB-KW"/>
</dbReference>
<keyword evidence="3" id="KW-0106">Calcium</keyword>
<comment type="caution">
    <text evidence="7">The sequence shown here is derived from an EMBL/GenBank/DDBJ whole genome shotgun (WGS) entry which is preliminary data.</text>
</comment>
<sequence>MLIKLKYCITTICAYALIACTKEQKPIEVSSPGNVNKITFSLSNNGIPQYQVLHGETQVLNPSEMGFVFKDADSLYKNFEIVNVRQDSFDNTWTQVWGEKKEIRNHYNELKVELKEKGTKNRKLNIEFRAFDDGVAFRYVFPEQGIKDSIFIMDELTTFNLSDDGKAWWIPAYGQQRYEYLYKDSPVSALDTVHTPLTIESKNGLALSFHEANLVDFASTTLAHTKETTLKTDLVPWADGVKVRTTKSFTTPWRTLQIGEKPTDLITSHLILNLNEPNKIEDTSWIKPFKYMGIWWAMHIGKYTFWEGEKQGATTKHAEEYIDFAEKEGIDHLLIEGWNKGWTPDWYKNAMHQFSFTNEADNFDLETVTDYAAKHNVRIIGYHETGSNIDNYLKQIDSAFALYNKVGIHDVKIGHVGSLLKMKEWHHGQFGVNYFRYVLEKAAEYHLTVLYHEPIKDTGERRTFPNMMAREGARGQEYNAWSEGNPPSYTTILPFTRLLSGPMDFTAGILDVEVKQGYPGRRVHSTAAKQLALLVTVFSPIQMLADLPENYEGQPAFQFLKEVPTNWEDTKILNGEIGSYITTVRKDINSDDWYLGSMTNEKARDFDIPLSFLEENATYEAQIYADAEGTDETHNPDAIAISKKKVTTSDVLKLHLGASGGAAIRFKKLN</sequence>